<evidence type="ECO:0000313" key="14">
    <source>
        <dbReference type="Proteomes" id="UP000245124"/>
    </source>
</evidence>
<dbReference type="Proteomes" id="UP000245124">
    <property type="component" value="Unassembled WGS sequence"/>
</dbReference>
<dbReference type="Pfam" id="PF05190">
    <property type="entry name" value="MutS_IV"/>
    <property type="match status" value="1"/>
</dbReference>
<dbReference type="InterPro" id="IPR036187">
    <property type="entry name" value="DNA_mismatch_repair_MutS_sf"/>
</dbReference>
<dbReference type="SUPFAM" id="SSF53150">
    <property type="entry name" value="DNA repair protein MutS, domain II"/>
    <property type="match status" value="1"/>
</dbReference>
<dbReference type="Pfam" id="PF01624">
    <property type="entry name" value="MutS_I"/>
    <property type="match status" value="1"/>
</dbReference>
<evidence type="ECO:0000256" key="6">
    <source>
        <dbReference type="ARBA" id="ARBA00023125"/>
    </source>
</evidence>
<dbReference type="InterPro" id="IPR000432">
    <property type="entry name" value="DNA_mismatch_repair_MutS_C"/>
</dbReference>
<keyword evidence="5 9" id="KW-0067">ATP-binding</keyword>
<dbReference type="EMBL" id="BDUD01000001">
    <property type="protein sequence ID" value="GBG17306.1"/>
    <property type="molecule type" value="Genomic_DNA"/>
</dbReference>
<dbReference type="InterPro" id="IPR036678">
    <property type="entry name" value="MutS_con_dom_sf"/>
</dbReference>
<dbReference type="InterPro" id="IPR007695">
    <property type="entry name" value="DNA_mismatch_repair_MutS-lik_N"/>
</dbReference>
<dbReference type="CDD" id="cd03284">
    <property type="entry name" value="ABC_MutS1"/>
    <property type="match status" value="1"/>
</dbReference>
<dbReference type="InterPro" id="IPR017261">
    <property type="entry name" value="DNA_mismatch_repair_MutS/MSH"/>
</dbReference>
<dbReference type="FunFam" id="1.10.1420.10:FF:000001">
    <property type="entry name" value="DNA mismatch repair protein MutS"/>
    <property type="match status" value="1"/>
</dbReference>
<evidence type="ECO:0000256" key="10">
    <source>
        <dbReference type="RuleBase" id="RU003756"/>
    </source>
</evidence>
<organism evidence="13 14">
    <name type="scientific">Nostoc commune NIES-4072</name>
    <dbReference type="NCBI Taxonomy" id="2005467"/>
    <lineage>
        <taxon>Bacteria</taxon>
        <taxon>Bacillati</taxon>
        <taxon>Cyanobacteriota</taxon>
        <taxon>Cyanophyceae</taxon>
        <taxon>Nostocales</taxon>
        <taxon>Nostocaceae</taxon>
        <taxon>Nostoc</taxon>
    </lineage>
</organism>
<keyword evidence="7 9" id="KW-0234">DNA repair</keyword>
<dbReference type="HAMAP" id="MF_00096">
    <property type="entry name" value="MutS"/>
    <property type="match status" value="1"/>
</dbReference>
<dbReference type="GO" id="GO:0006298">
    <property type="term" value="P:mismatch repair"/>
    <property type="evidence" value="ECO:0007669"/>
    <property type="project" value="UniProtKB-UniRule"/>
</dbReference>
<keyword evidence="14" id="KW-1185">Reference proteome</keyword>
<dbReference type="InterPro" id="IPR007696">
    <property type="entry name" value="DNA_mismatch_repair_MutS_core"/>
</dbReference>
<dbReference type="GO" id="GO:0005524">
    <property type="term" value="F:ATP binding"/>
    <property type="evidence" value="ECO:0007669"/>
    <property type="project" value="UniProtKB-UniRule"/>
</dbReference>
<dbReference type="Pfam" id="PF00488">
    <property type="entry name" value="MutS_V"/>
    <property type="match status" value="1"/>
</dbReference>
<feature type="binding site" evidence="9">
    <location>
        <begin position="682"/>
        <end position="689"/>
    </location>
    <ligand>
        <name>ATP</name>
        <dbReference type="ChEBI" id="CHEBI:30616"/>
    </ligand>
</feature>
<dbReference type="Pfam" id="PF05188">
    <property type="entry name" value="MutS_II"/>
    <property type="match status" value="1"/>
</dbReference>
<dbReference type="InterPro" id="IPR007861">
    <property type="entry name" value="DNA_mismatch_repair_MutS_clamp"/>
</dbReference>
<dbReference type="InterPro" id="IPR007860">
    <property type="entry name" value="DNA_mmatch_repair_MutS_con_dom"/>
</dbReference>
<dbReference type="InterPro" id="IPR027417">
    <property type="entry name" value="P-loop_NTPase"/>
</dbReference>
<gene>
    <name evidence="9" type="primary">mutS</name>
    <name evidence="13" type="ORF">NIES4072_09550</name>
</gene>
<comment type="similarity">
    <text evidence="1 9 10">Belongs to the DNA mismatch repair MutS family.</text>
</comment>
<dbReference type="GO" id="GO:0003684">
    <property type="term" value="F:damaged DNA binding"/>
    <property type="evidence" value="ECO:0007669"/>
    <property type="project" value="UniProtKB-UniRule"/>
</dbReference>
<dbReference type="SMART" id="SM00533">
    <property type="entry name" value="MUTSd"/>
    <property type="match status" value="1"/>
</dbReference>
<evidence type="ECO:0000256" key="5">
    <source>
        <dbReference type="ARBA" id="ARBA00022840"/>
    </source>
</evidence>
<evidence type="ECO:0000256" key="1">
    <source>
        <dbReference type="ARBA" id="ARBA00006271"/>
    </source>
</evidence>
<keyword evidence="4 9" id="KW-0227">DNA damage</keyword>
<dbReference type="InterPro" id="IPR005748">
    <property type="entry name" value="DNA_mismatch_repair_MutS"/>
</dbReference>
<dbReference type="NCBIfam" id="NF003810">
    <property type="entry name" value="PRK05399.1"/>
    <property type="match status" value="1"/>
</dbReference>
<evidence type="ECO:0000256" key="3">
    <source>
        <dbReference type="ARBA" id="ARBA00022741"/>
    </source>
</evidence>
<dbReference type="Gene3D" id="3.40.1170.10">
    <property type="entry name" value="DNA repair protein MutS, domain I"/>
    <property type="match status" value="1"/>
</dbReference>
<dbReference type="PANTHER" id="PTHR11361">
    <property type="entry name" value="DNA MISMATCH REPAIR PROTEIN MUTS FAMILY MEMBER"/>
    <property type="match status" value="1"/>
</dbReference>
<evidence type="ECO:0000256" key="9">
    <source>
        <dbReference type="HAMAP-Rule" id="MF_00096"/>
    </source>
</evidence>
<comment type="function">
    <text evidence="8 9">This protein is involved in the repair of mismatches in DNA. It is possible that it carries out the mismatch recognition step. This protein has a weak ATPase activity.</text>
</comment>
<evidence type="ECO:0000256" key="7">
    <source>
        <dbReference type="ARBA" id="ARBA00023204"/>
    </source>
</evidence>
<feature type="domain" description="DNA mismatch repair proteins mutS family" evidence="12">
    <location>
        <begin position="756"/>
        <end position="772"/>
    </location>
</feature>
<dbReference type="SMART" id="SM00534">
    <property type="entry name" value="MUTSac"/>
    <property type="match status" value="1"/>
</dbReference>
<evidence type="ECO:0000256" key="4">
    <source>
        <dbReference type="ARBA" id="ARBA00022763"/>
    </source>
</evidence>
<evidence type="ECO:0000259" key="12">
    <source>
        <dbReference type="PROSITE" id="PS00486"/>
    </source>
</evidence>
<keyword evidence="3 9" id="KW-0547">Nucleotide-binding</keyword>
<sequence length="878" mass="97410">MRNSIASMTAFHSETPSPKPDASTFISDHQQVDRSKLSQMYLHYVETKDKYPHAVLLYRVGDFFECYFQDAVKLAQELELVLTSKQAGEQGRVAMSGVPHHAWERYATLLVEKGYAVVICDQVEDASEAAGRLVRREVTRILTPGTLLEEGMLKSSRNNYLAAVVIAANHWGLAYADISTGEFLTTQGSDLEHLTQELMRLQPSEVLVPTNAPDLGSLLRPGETSPHLPQCLPPSFCYSLRSQVPFSQGEARPRLLQKFKVRSLEGLGCDHLPLAVRAAGGLLEYLEDTQKENPVTLQRLRTYTVTDYLIVDNQTRRNLEITQTVRDGTFHGSLLWALDRTNTAMGGRALRRWLLQPLIDIKGIRARLDTIEELMENTPLRQDLRQLLRQIYDLERLTGRAGSGTANARDLVALADSLSRLPELSSLVTEARSPFLKALQKVPTVLEELAHKLHAHLVESPPILIKEGGLIRPSVNPLLDERKATVEADQQWIANLEVDERAKTGIPSLKVGFNKTFGYYISISRSKADQVPANYIRKQTLTNEERYITPDLKEREARILTARDDLNQLEYEIFTALREEVAQEAEVIRNLSRAVAAADVLCGLAELAVHQGYCRPEMLSGREINIVDGRHPVVEQSLPAGFFVPNSTQLGSRESGVGSSEEEISPLPTPNSQFPDLIILTGPNASGKSCYLRQVGLIQLMAQIGSFVPARFARLGICDRIFTRVGAVDDLATGQSTFMVEMNETANILNHATSRSLVLLDEIGRGTATFDGLSIAWAVAEYIAVDIRARTIFATHYHELNELASILPNVANYQVTVKELPDQIIFLHQVQPGGADKSYGIEAGRLAGLPAVVIQRAKQVMGQIEKHSKIAMGLQNLD</sequence>
<evidence type="ECO:0000256" key="11">
    <source>
        <dbReference type="SAM" id="MobiDB-lite"/>
    </source>
</evidence>
<accession>A0A2R5FFK0</accession>
<dbReference type="Gene3D" id="3.30.420.110">
    <property type="entry name" value="MutS, connector domain"/>
    <property type="match status" value="1"/>
</dbReference>
<dbReference type="Pfam" id="PF05192">
    <property type="entry name" value="MutS_III"/>
    <property type="match status" value="1"/>
</dbReference>
<feature type="region of interest" description="Disordered" evidence="11">
    <location>
        <begin position="1"/>
        <end position="25"/>
    </location>
</feature>
<dbReference type="Gene3D" id="3.40.50.300">
    <property type="entry name" value="P-loop containing nucleotide triphosphate hydrolases"/>
    <property type="match status" value="1"/>
</dbReference>
<dbReference type="GO" id="GO:0140664">
    <property type="term" value="F:ATP-dependent DNA damage sensor activity"/>
    <property type="evidence" value="ECO:0007669"/>
    <property type="project" value="InterPro"/>
</dbReference>
<proteinExistence type="inferred from homology"/>
<keyword evidence="6 9" id="KW-0238">DNA-binding</keyword>
<dbReference type="SUPFAM" id="SSF52540">
    <property type="entry name" value="P-loop containing nucleoside triphosphate hydrolases"/>
    <property type="match status" value="1"/>
</dbReference>
<dbReference type="AlphaFoldDB" id="A0A2R5FFK0"/>
<protein>
    <recommendedName>
        <fullName evidence="2 9">DNA mismatch repair protein MutS</fullName>
    </recommendedName>
</protein>
<name>A0A2R5FFK0_NOSCO</name>
<dbReference type="PIRSF" id="PIRSF037677">
    <property type="entry name" value="DNA_mis_repair_Msh6"/>
    <property type="match status" value="1"/>
</dbReference>
<dbReference type="NCBIfam" id="TIGR01070">
    <property type="entry name" value="mutS1"/>
    <property type="match status" value="1"/>
</dbReference>
<feature type="compositionally biased region" description="Polar residues" evidence="11">
    <location>
        <begin position="1"/>
        <end position="16"/>
    </location>
</feature>
<evidence type="ECO:0000256" key="2">
    <source>
        <dbReference type="ARBA" id="ARBA00021982"/>
    </source>
</evidence>
<dbReference type="SUPFAM" id="SSF48334">
    <property type="entry name" value="DNA repair protein MutS, domain III"/>
    <property type="match status" value="1"/>
</dbReference>
<dbReference type="SUPFAM" id="SSF55271">
    <property type="entry name" value="DNA repair protein MutS, domain I"/>
    <property type="match status" value="1"/>
</dbReference>
<dbReference type="GO" id="GO:0030983">
    <property type="term" value="F:mismatched DNA binding"/>
    <property type="evidence" value="ECO:0007669"/>
    <property type="project" value="InterPro"/>
</dbReference>
<dbReference type="FunFam" id="3.40.50.300:FF:000870">
    <property type="entry name" value="MutS protein homolog 4"/>
    <property type="match status" value="1"/>
</dbReference>
<dbReference type="PANTHER" id="PTHR11361:SF34">
    <property type="entry name" value="DNA MISMATCH REPAIR PROTEIN MSH1, MITOCHONDRIAL"/>
    <property type="match status" value="1"/>
</dbReference>
<dbReference type="Gene3D" id="1.10.1420.10">
    <property type="match status" value="2"/>
</dbReference>
<comment type="caution">
    <text evidence="13">The sequence shown here is derived from an EMBL/GenBank/DDBJ whole genome shotgun (WGS) entry which is preliminary data.</text>
</comment>
<evidence type="ECO:0000256" key="8">
    <source>
        <dbReference type="ARBA" id="ARBA00024647"/>
    </source>
</evidence>
<dbReference type="InterPro" id="IPR045076">
    <property type="entry name" value="MutS"/>
</dbReference>
<reference evidence="13 14" key="1">
    <citation type="submission" date="2017-06" db="EMBL/GenBank/DDBJ databases">
        <title>Genome sequencing of cyanobaciteial culture collection at National Institute for Environmental Studies (NIES).</title>
        <authorList>
            <person name="Hirose Y."/>
            <person name="Shimura Y."/>
            <person name="Fujisawa T."/>
            <person name="Nakamura Y."/>
            <person name="Kawachi M."/>
        </authorList>
    </citation>
    <scope>NUCLEOTIDE SEQUENCE [LARGE SCALE GENOMIC DNA]</scope>
    <source>
        <strain evidence="13 14">NIES-4072</strain>
    </source>
</reference>
<dbReference type="InterPro" id="IPR016151">
    <property type="entry name" value="DNA_mismatch_repair_MutS_N"/>
</dbReference>
<dbReference type="GO" id="GO:0005829">
    <property type="term" value="C:cytosol"/>
    <property type="evidence" value="ECO:0007669"/>
    <property type="project" value="TreeGrafter"/>
</dbReference>
<evidence type="ECO:0000313" key="13">
    <source>
        <dbReference type="EMBL" id="GBG17306.1"/>
    </source>
</evidence>
<dbReference type="PROSITE" id="PS00486">
    <property type="entry name" value="DNA_MISMATCH_REPAIR_2"/>
    <property type="match status" value="1"/>
</dbReference>